<dbReference type="Proteomes" id="UP000199087">
    <property type="component" value="Unassembled WGS sequence"/>
</dbReference>
<name>A0A0U1P4B4_9BACI</name>
<dbReference type="SUPFAM" id="SSF56529">
    <property type="entry name" value="FAH"/>
    <property type="match status" value="1"/>
</dbReference>
<organism evidence="4 5">
    <name type="scientific">Neobacillus massiliamazoniensis</name>
    <dbReference type="NCBI Taxonomy" id="1499688"/>
    <lineage>
        <taxon>Bacteria</taxon>
        <taxon>Bacillati</taxon>
        <taxon>Bacillota</taxon>
        <taxon>Bacilli</taxon>
        <taxon>Bacillales</taxon>
        <taxon>Bacillaceae</taxon>
        <taxon>Neobacillus</taxon>
    </lineage>
</organism>
<dbReference type="InterPro" id="IPR036663">
    <property type="entry name" value="Fumarylacetoacetase_C_sf"/>
</dbReference>
<proteinExistence type="inferred from homology"/>
<keyword evidence="5" id="KW-1185">Reference proteome</keyword>
<gene>
    <name evidence="4" type="ORF">BN000_05090</name>
</gene>
<dbReference type="Gene3D" id="3.90.850.10">
    <property type="entry name" value="Fumarylacetoacetase-like, C-terminal domain"/>
    <property type="match status" value="1"/>
</dbReference>
<sequence>MITVTFYKNNRLVLGVKTNRGVLDIEAAYAKFPYINNIPKTVFELVTLGESAKQGLQRLIEYSLMEDELFHKEDSLNYGPCVPKPQKIICIGLNYKKHAIECNMPFPAAPILFSKFNNTINANGKDIFIPITSSQVDYEAELAIVIGRKAKNVKTENALSIVYGYCAANDVSARDLQNKSSQWMLGKTSDGFCPIGPNLVSKEEVENPNNLKITLSVNGEIRQDSNTSDMIFSCEELVSYVSKHLTLQPGDIILTGTPEGVILGYSEDKRVWLKDGDAVTVEIEKLGKLTNIFRREQNDESVRSDIYEVSRTI</sequence>
<dbReference type="Pfam" id="PF01557">
    <property type="entry name" value="FAA_hydrolase"/>
    <property type="match status" value="1"/>
</dbReference>
<feature type="domain" description="Fumarylacetoacetase-like C-terminal" evidence="3">
    <location>
        <begin position="87"/>
        <end position="291"/>
    </location>
</feature>
<dbReference type="InterPro" id="IPR051121">
    <property type="entry name" value="FAH"/>
</dbReference>
<dbReference type="GO" id="GO:0019752">
    <property type="term" value="P:carboxylic acid metabolic process"/>
    <property type="evidence" value="ECO:0007669"/>
    <property type="project" value="UniProtKB-ARBA"/>
</dbReference>
<reference evidence="5" key="1">
    <citation type="submission" date="2015-05" db="EMBL/GenBank/DDBJ databases">
        <authorList>
            <person name="Urmite Genomes"/>
        </authorList>
    </citation>
    <scope>NUCLEOTIDE SEQUENCE [LARGE SCALE GENOMIC DNA]</scope>
    <source>
        <strain evidence="5">LF1</strain>
    </source>
</reference>
<dbReference type="OrthoDB" id="9805307at2"/>
<evidence type="ECO:0000256" key="2">
    <source>
        <dbReference type="ARBA" id="ARBA00022723"/>
    </source>
</evidence>
<dbReference type="STRING" id="1499688.BN000_05090"/>
<dbReference type="GO" id="GO:0046872">
    <property type="term" value="F:metal ion binding"/>
    <property type="evidence" value="ECO:0007669"/>
    <property type="project" value="UniProtKB-KW"/>
</dbReference>
<protein>
    <submittedName>
        <fullName evidence="4">2-keto-4-pentenoate hydratase</fullName>
    </submittedName>
</protein>
<dbReference type="FunFam" id="3.90.850.10:FF:000002">
    <property type="entry name" value="2-hydroxyhepta-2,4-diene-1,7-dioate isomerase"/>
    <property type="match status" value="1"/>
</dbReference>
<dbReference type="GO" id="GO:0016853">
    <property type="term" value="F:isomerase activity"/>
    <property type="evidence" value="ECO:0007669"/>
    <property type="project" value="UniProtKB-ARBA"/>
</dbReference>
<dbReference type="PANTHER" id="PTHR42796:SF4">
    <property type="entry name" value="FUMARYLACETOACETATE HYDROLASE DOMAIN-CONTAINING PROTEIN 2A"/>
    <property type="match status" value="1"/>
</dbReference>
<comment type="similarity">
    <text evidence="1">Belongs to the FAH family.</text>
</comment>
<keyword evidence="2" id="KW-0479">Metal-binding</keyword>
<dbReference type="RefSeq" id="WP_090639603.1">
    <property type="nucleotide sequence ID" value="NZ_CVRB01000006.1"/>
</dbReference>
<evidence type="ECO:0000256" key="1">
    <source>
        <dbReference type="ARBA" id="ARBA00010211"/>
    </source>
</evidence>
<dbReference type="EMBL" id="CVRB01000006">
    <property type="protein sequence ID" value="CRK85031.1"/>
    <property type="molecule type" value="Genomic_DNA"/>
</dbReference>
<evidence type="ECO:0000313" key="4">
    <source>
        <dbReference type="EMBL" id="CRK85031.1"/>
    </source>
</evidence>
<dbReference type="AlphaFoldDB" id="A0A0U1P4B4"/>
<accession>A0A0U1P4B4</accession>
<evidence type="ECO:0000259" key="3">
    <source>
        <dbReference type="Pfam" id="PF01557"/>
    </source>
</evidence>
<dbReference type="PANTHER" id="PTHR42796">
    <property type="entry name" value="FUMARYLACETOACETATE HYDROLASE DOMAIN-CONTAINING PROTEIN 2A-RELATED"/>
    <property type="match status" value="1"/>
</dbReference>
<dbReference type="InterPro" id="IPR011234">
    <property type="entry name" value="Fumarylacetoacetase-like_C"/>
</dbReference>
<evidence type="ECO:0000313" key="5">
    <source>
        <dbReference type="Proteomes" id="UP000199087"/>
    </source>
</evidence>